<accession>A0A1F8FQN7</accession>
<protein>
    <recommendedName>
        <fullName evidence="1">Insertion element IS150 protein InsJ-like helix-turn-helix domain-containing protein</fullName>
    </recommendedName>
</protein>
<sequence length="164" mass="18916">MKGRYSGSNITIYGSILSGSGRIANWAARTNLTEKAKHRLGVIDWLMAHSGDISLTARHFGLDRKTVRSWRDKFRKIGMLALNDKSHRPKNVRQSTTDWKTVDEIVKIRKEYPAWSKWKIKSILERKKLFVSASTVGRILKRKGLIDKRTSRKRSKAAKTEYLC</sequence>
<dbReference type="EMBL" id="MGJV01000021">
    <property type="protein sequence ID" value="OGN14736.1"/>
    <property type="molecule type" value="Genomic_DNA"/>
</dbReference>
<comment type="caution">
    <text evidence="2">The sequence shown here is derived from an EMBL/GenBank/DDBJ whole genome shotgun (WGS) entry which is preliminary data.</text>
</comment>
<reference evidence="2 3" key="1">
    <citation type="journal article" date="2016" name="Nat. Commun.">
        <title>Thousands of microbial genomes shed light on interconnected biogeochemical processes in an aquifer system.</title>
        <authorList>
            <person name="Anantharaman K."/>
            <person name="Brown C.T."/>
            <person name="Hug L.A."/>
            <person name="Sharon I."/>
            <person name="Castelle C.J."/>
            <person name="Probst A.J."/>
            <person name="Thomas B.C."/>
            <person name="Singh A."/>
            <person name="Wilkins M.J."/>
            <person name="Karaoz U."/>
            <person name="Brodie E.L."/>
            <person name="Williams K.H."/>
            <person name="Hubbard S.S."/>
            <person name="Banfield J.F."/>
        </authorList>
    </citation>
    <scope>NUCLEOTIDE SEQUENCE [LARGE SCALE GENOMIC DNA]</scope>
</reference>
<gene>
    <name evidence="2" type="ORF">A3J47_00965</name>
</gene>
<feature type="domain" description="Insertion element IS150 protein InsJ-like helix-turn-helix" evidence="1">
    <location>
        <begin position="38"/>
        <end position="90"/>
    </location>
</feature>
<evidence type="ECO:0000313" key="3">
    <source>
        <dbReference type="Proteomes" id="UP000176581"/>
    </source>
</evidence>
<evidence type="ECO:0000313" key="2">
    <source>
        <dbReference type="EMBL" id="OGN14736.1"/>
    </source>
</evidence>
<proteinExistence type="predicted"/>
<organism evidence="2 3">
    <name type="scientific">Candidatus Yanofskybacteria bacterium RIFCSPHIGHO2_02_FULL_43_22</name>
    <dbReference type="NCBI Taxonomy" id="1802681"/>
    <lineage>
        <taxon>Bacteria</taxon>
        <taxon>Candidatus Yanofskyibacteriota</taxon>
    </lineage>
</organism>
<name>A0A1F8FQN7_9BACT</name>
<dbReference type="Pfam" id="PF13518">
    <property type="entry name" value="HTH_28"/>
    <property type="match status" value="1"/>
</dbReference>
<dbReference type="Proteomes" id="UP000176581">
    <property type="component" value="Unassembled WGS sequence"/>
</dbReference>
<dbReference type="InterPro" id="IPR055247">
    <property type="entry name" value="InsJ-like_HTH"/>
</dbReference>
<evidence type="ECO:0000259" key="1">
    <source>
        <dbReference type="Pfam" id="PF13518"/>
    </source>
</evidence>
<dbReference type="AlphaFoldDB" id="A0A1F8FQN7"/>
<dbReference type="InterPro" id="IPR009057">
    <property type="entry name" value="Homeodomain-like_sf"/>
</dbReference>
<dbReference type="SUPFAM" id="SSF46689">
    <property type="entry name" value="Homeodomain-like"/>
    <property type="match status" value="1"/>
</dbReference>